<dbReference type="InterPro" id="IPR035897">
    <property type="entry name" value="Toll_tir_struct_dom_sf"/>
</dbReference>
<keyword evidence="7" id="KW-1185">Reference proteome</keyword>
<accession>A0AAU9PAE6</accession>
<keyword evidence="2" id="KW-0677">Repeat</keyword>
<dbReference type="Proteomes" id="UP001157418">
    <property type="component" value="Unassembled WGS sequence"/>
</dbReference>
<dbReference type="GO" id="GO:0007165">
    <property type="term" value="P:signal transduction"/>
    <property type="evidence" value="ECO:0007669"/>
    <property type="project" value="InterPro"/>
</dbReference>
<dbReference type="PRINTS" id="PR00364">
    <property type="entry name" value="DISEASERSIST"/>
</dbReference>
<dbReference type="Pfam" id="PF01582">
    <property type="entry name" value="TIR"/>
    <property type="match status" value="1"/>
</dbReference>
<dbReference type="AlphaFoldDB" id="A0AAU9PAE6"/>
<comment type="caution">
    <text evidence="6">The sequence shown here is derived from an EMBL/GenBank/DDBJ whole genome shotgun (WGS) entry which is preliminary data.</text>
</comment>
<feature type="domain" description="Disease resistance protein Roq1-like winged-helix" evidence="5">
    <location>
        <begin position="398"/>
        <end position="472"/>
    </location>
</feature>
<reference evidence="6 7" key="1">
    <citation type="submission" date="2022-01" db="EMBL/GenBank/DDBJ databases">
        <authorList>
            <person name="Xiong W."/>
            <person name="Schranz E."/>
        </authorList>
    </citation>
    <scope>NUCLEOTIDE SEQUENCE [LARGE SCALE GENOMIC DNA]</scope>
</reference>
<keyword evidence="1" id="KW-0433">Leucine-rich repeat</keyword>
<dbReference type="SUPFAM" id="SSF52540">
    <property type="entry name" value="P-loop containing nucleoside triphosphate hydrolases"/>
    <property type="match status" value="1"/>
</dbReference>
<evidence type="ECO:0000259" key="4">
    <source>
        <dbReference type="Pfam" id="PF01582"/>
    </source>
</evidence>
<feature type="domain" description="TIR" evidence="4">
    <location>
        <begin position="72"/>
        <end position="144"/>
    </location>
</feature>
<dbReference type="SUPFAM" id="SSF52058">
    <property type="entry name" value="L domain-like"/>
    <property type="match status" value="1"/>
</dbReference>
<dbReference type="InterPro" id="IPR032675">
    <property type="entry name" value="LRR_dom_sf"/>
</dbReference>
<dbReference type="Pfam" id="PF00931">
    <property type="entry name" value="NB-ARC"/>
    <property type="match status" value="1"/>
</dbReference>
<dbReference type="Pfam" id="PF23282">
    <property type="entry name" value="WHD_ROQ1"/>
    <property type="match status" value="1"/>
</dbReference>
<evidence type="ECO:0000259" key="5">
    <source>
        <dbReference type="Pfam" id="PF23282"/>
    </source>
</evidence>
<name>A0AAU9PAE6_9ASTR</name>
<evidence type="ECO:0008006" key="8">
    <source>
        <dbReference type="Google" id="ProtNLM"/>
    </source>
</evidence>
<dbReference type="InterPro" id="IPR058192">
    <property type="entry name" value="WHD_ROQ1-like"/>
</dbReference>
<evidence type="ECO:0000313" key="6">
    <source>
        <dbReference type="EMBL" id="CAH1446988.1"/>
    </source>
</evidence>
<dbReference type="GO" id="GO:0006952">
    <property type="term" value="P:defense response"/>
    <property type="evidence" value="ECO:0007669"/>
    <property type="project" value="InterPro"/>
</dbReference>
<sequence>MCDPAKHMRLVIVTVIHLLQTQEARQRRISDDRRGSGGFLRLRWNVAVATKFKAFKSSYVAESAGRSILPYPVFYDVEPTEVRKQSGAVGEAFSKHTNHEKADKWREALQEAADLAGWELKNTTDGHEAKFIQKIVEEISLDLHSISFGFDEKLVGMETRVKDAVSFLEMGSDDVRMIGIKGMGGGGKTTLARAVFDQISFRFEGKCFVENVREVSNASLFGLKSLQNQLLSDVLNDKGISVSGVYEGKSMIKKMMRGRKVLLVLDDVDHTDQLEALAGEPNWFKAGSRIIITTRDEQMLVAHRVKRILVVNLLSFEEAVCLFSRYAFGKEMPIRGYEEKSVQVISYAAGLPLTIKVLGSFLCGKSELEWIDAIDRLKTIPLMETLKKLELSYIGLEEDYKEIFLDVACILKGERKQFVIEALESCGFHARNGLRVLEQKFLITIHHNSSYNYKYVFMHDHLVEMGRNIVRRLHPYKPNEHSRLWIDMEIEDILANDLGTEATRYIQFSTRELNPEGGEKKVLNKLRFLDLSYSKLRTLDLGIAPNLEILSLSGCVDLVEFHIPNGCLKLRSLDLSNVKLRILNLQSAPNLELLNLRNCLDLVELHMPARCVKITSIDITNSKLRTLDIGLTPNLKNLDLSEYSGLPSRNTNIEKLISEGLCACTSLETFSESICELWRLRKLKLKGYPEVPKDLDQLEYLEDLGQLEYLKKLTLSSTMIKRLPHSICMLKHLQSLQLISCWLLENLPEDIGRLECLENLTLSSAKIKHLPDSICMLKRLKSLQLKFCWLLEKLPEDIGRLESLEKLTLSCTKIKDLPDSISMIKHLECLQLNH</sequence>
<dbReference type="InterPro" id="IPR000157">
    <property type="entry name" value="TIR_dom"/>
</dbReference>
<dbReference type="InterPro" id="IPR027417">
    <property type="entry name" value="P-loop_NTPase"/>
</dbReference>
<dbReference type="Gene3D" id="1.10.8.430">
    <property type="entry name" value="Helical domain of apoptotic protease-activating factors"/>
    <property type="match status" value="1"/>
</dbReference>
<dbReference type="SMART" id="SM00369">
    <property type="entry name" value="LRR_TYP"/>
    <property type="match status" value="4"/>
</dbReference>
<dbReference type="InterPro" id="IPR003591">
    <property type="entry name" value="Leu-rich_rpt_typical-subtyp"/>
</dbReference>
<dbReference type="PANTHER" id="PTHR11017:SF544">
    <property type="entry name" value="ADP-RIBOSYL CYCLASE_CYCLIC ADP-RIBOSE HYDROLASE"/>
    <property type="match status" value="1"/>
</dbReference>
<dbReference type="PANTHER" id="PTHR11017">
    <property type="entry name" value="LEUCINE-RICH REPEAT-CONTAINING PROTEIN"/>
    <property type="match status" value="1"/>
</dbReference>
<dbReference type="InterPro" id="IPR044974">
    <property type="entry name" value="Disease_R_plants"/>
</dbReference>
<evidence type="ECO:0000259" key="3">
    <source>
        <dbReference type="Pfam" id="PF00931"/>
    </source>
</evidence>
<evidence type="ECO:0000313" key="7">
    <source>
        <dbReference type="Proteomes" id="UP001157418"/>
    </source>
</evidence>
<proteinExistence type="predicted"/>
<protein>
    <recommendedName>
        <fullName evidence="8">TIR domain-containing protein</fullName>
    </recommendedName>
</protein>
<dbReference type="Gene3D" id="3.80.10.10">
    <property type="entry name" value="Ribonuclease Inhibitor"/>
    <property type="match status" value="2"/>
</dbReference>
<evidence type="ECO:0000256" key="1">
    <source>
        <dbReference type="ARBA" id="ARBA00022614"/>
    </source>
</evidence>
<dbReference type="GO" id="GO:0043531">
    <property type="term" value="F:ADP binding"/>
    <property type="evidence" value="ECO:0007669"/>
    <property type="project" value="InterPro"/>
</dbReference>
<dbReference type="EMBL" id="CAKMRJ010005523">
    <property type="protein sequence ID" value="CAH1446988.1"/>
    <property type="molecule type" value="Genomic_DNA"/>
</dbReference>
<dbReference type="InterPro" id="IPR042197">
    <property type="entry name" value="Apaf_helical"/>
</dbReference>
<evidence type="ECO:0000256" key="2">
    <source>
        <dbReference type="ARBA" id="ARBA00022737"/>
    </source>
</evidence>
<gene>
    <name evidence="6" type="ORF">LVIROSA_LOCUS32635</name>
</gene>
<organism evidence="6 7">
    <name type="scientific">Lactuca virosa</name>
    <dbReference type="NCBI Taxonomy" id="75947"/>
    <lineage>
        <taxon>Eukaryota</taxon>
        <taxon>Viridiplantae</taxon>
        <taxon>Streptophyta</taxon>
        <taxon>Embryophyta</taxon>
        <taxon>Tracheophyta</taxon>
        <taxon>Spermatophyta</taxon>
        <taxon>Magnoliopsida</taxon>
        <taxon>eudicotyledons</taxon>
        <taxon>Gunneridae</taxon>
        <taxon>Pentapetalae</taxon>
        <taxon>asterids</taxon>
        <taxon>campanulids</taxon>
        <taxon>Asterales</taxon>
        <taxon>Asteraceae</taxon>
        <taxon>Cichorioideae</taxon>
        <taxon>Cichorieae</taxon>
        <taxon>Lactucinae</taxon>
        <taxon>Lactuca</taxon>
    </lineage>
</organism>
<feature type="domain" description="NB-ARC" evidence="3">
    <location>
        <begin position="160"/>
        <end position="331"/>
    </location>
</feature>
<dbReference type="Gene3D" id="3.40.50.10140">
    <property type="entry name" value="Toll/interleukin-1 receptor homology (TIR) domain"/>
    <property type="match status" value="1"/>
</dbReference>
<dbReference type="Gene3D" id="3.40.50.300">
    <property type="entry name" value="P-loop containing nucleotide triphosphate hydrolases"/>
    <property type="match status" value="1"/>
</dbReference>
<dbReference type="InterPro" id="IPR002182">
    <property type="entry name" value="NB-ARC"/>
</dbReference>